<evidence type="ECO:0000256" key="1">
    <source>
        <dbReference type="SAM" id="Phobius"/>
    </source>
</evidence>
<keyword evidence="1" id="KW-1133">Transmembrane helix</keyword>
<keyword evidence="1" id="KW-0812">Transmembrane</keyword>
<dbReference type="Proteomes" id="UP000016620">
    <property type="component" value="Unassembled WGS sequence"/>
</dbReference>
<name>U2FAM6_9BACT</name>
<accession>U2FAM6</accession>
<feature type="transmembrane region" description="Helical" evidence="1">
    <location>
        <begin position="20"/>
        <end position="40"/>
    </location>
</feature>
<organism evidence="2 3">
    <name type="scientific">Campylobacter concisus UNSWCS</name>
    <dbReference type="NCBI Taxonomy" id="1242968"/>
    <lineage>
        <taxon>Bacteria</taxon>
        <taxon>Pseudomonadati</taxon>
        <taxon>Campylobacterota</taxon>
        <taxon>Epsilonproteobacteria</taxon>
        <taxon>Campylobacterales</taxon>
        <taxon>Campylobacteraceae</taxon>
        <taxon>Campylobacter</taxon>
    </lineage>
</organism>
<sequence length="45" mass="5366">MIYLLGFRLILNIFDDSYMKYIAIFIFTILAARIILNLFAKYKNS</sequence>
<reference evidence="2 3" key="1">
    <citation type="journal article" date="2013" name="BMC Genomics">
        <title>Comparative genomics of Campylobacter concisus isolates reveals genetic diversity and provides insights into disease association.</title>
        <authorList>
            <person name="Deshpande N.P."/>
            <person name="Kaakoush N.O."/>
            <person name="Wilkins M.R."/>
            <person name="Mitchell H.M."/>
        </authorList>
    </citation>
    <scope>NUCLEOTIDE SEQUENCE [LARGE SCALE GENOMIC DNA]</scope>
    <source>
        <strain evidence="2 3">UNSWCS</strain>
    </source>
</reference>
<protein>
    <submittedName>
        <fullName evidence="2">Uncharacterized protein</fullName>
    </submittedName>
</protein>
<comment type="caution">
    <text evidence="2">The sequence shown here is derived from an EMBL/GenBank/DDBJ whole genome shotgun (WGS) entry which is preliminary data.</text>
</comment>
<keyword evidence="1" id="KW-0472">Membrane</keyword>
<proteinExistence type="predicted"/>
<dbReference type="EMBL" id="ANNG01000038">
    <property type="protein sequence ID" value="ERJ27402.1"/>
    <property type="molecule type" value="Genomic_DNA"/>
</dbReference>
<dbReference type="AlphaFoldDB" id="U2FAM6"/>
<dbReference type="PATRIC" id="fig|1242968.3.peg.1642"/>
<gene>
    <name evidence="2" type="ORF">UNSWCS_837</name>
</gene>
<evidence type="ECO:0000313" key="2">
    <source>
        <dbReference type="EMBL" id="ERJ27402.1"/>
    </source>
</evidence>
<evidence type="ECO:0000313" key="3">
    <source>
        <dbReference type="Proteomes" id="UP000016620"/>
    </source>
</evidence>